<keyword evidence="1" id="KW-1185">Reference proteome</keyword>
<organism evidence="1 2">
    <name type="scientific">Hydra vulgaris</name>
    <name type="common">Hydra</name>
    <name type="synonym">Hydra attenuata</name>
    <dbReference type="NCBI Taxonomy" id="6087"/>
    <lineage>
        <taxon>Eukaryota</taxon>
        <taxon>Metazoa</taxon>
        <taxon>Cnidaria</taxon>
        <taxon>Hydrozoa</taxon>
        <taxon>Hydroidolina</taxon>
        <taxon>Anthoathecata</taxon>
        <taxon>Aplanulata</taxon>
        <taxon>Hydridae</taxon>
        <taxon>Hydra</taxon>
    </lineage>
</organism>
<gene>
    <name evidence="2" type="primary">LOC101238438</name>
</gene>
<dbReference type="GeneID" id="101238438"/>
<name>A0ABM4B4Z3_HYDVU</name>
<reference evidence="2" key="2">
    <citation type="submission" date="2025-08" db="UniProtKB">
        <authorList>
            <consortium name="RefSeq"/>
        </authorList>
    </citation>
    <scope>IDENTIFICATION</scope>
</reference>
<sequence>MNKISGSIVSVSDIVTSYNYNNYFEIIVSSKENESNTVRVMEEDYNNAVFKKKGRSNLVYDRNDFQNLPFHKFQESLNYSNFIEFTDLSDVRGDITPARYFQSNTSCYFVINVNGDCKNTPDYLEVKDVLEMKSPPTMFTIHGRIEWIDEFSQYGSGFTSNVRVRKCYLYDLFDEEFKIVAQIWSEDNENERPISDLKDGYSYRLEFMKVSQTSYSEERVLTSTSRTRVYDINCF</sequence>
<reference evidence="1" key="1">
    <citation type="submission" date="2025-05" db="UniProtKB">
        <authorList>
            <consortium name="RefSeq"/>
        </authorList>
    </citation>
    <scope>NUCLEOTIDE SEQUENCE [LARGE SCALE GENOMIC DNA]</scope>
</reference>
<accession>A0ABM4B4Z3</accession>
<dbReference type="Proteomes" id="UP001652625">
    <property type="component" value="Chromosome 01"/>
</dbReference>
<proteinExistence type="predicted"/>
<dbReference type="RefSeq" id="XP_065643915.1">
    <property type="nucleotide sequence ID" value="XM_065787843.1"/>
</dbReference>
<evidence type="ECO:0000313" key="1">
    <source>
        <dbReference type="Proteomes" id="UP001652625"/>
    </source>
</evidence>
<evidence type="ECO:0000313" key="2">
    <source>
        <dbReference type="RefSeq" id="XP_065643915.1"/>
    </source>
</evidence>
<protein>
    <submittedName>
        <fullName evidence="2">Uncharacterized protein LOC101238438</fullName>
    </submittedName>
</protein>